<dbReference type="AlphaFoldDB" id="X1TX38"/>
<proteinExistence type="predicted"/>
<feature type="non-terminal residue" evidence="1">
    <location>
        <position position="1"/>
    </location>
</feature>
<protein>
    <submittedName>
        <fullName evidence="1">Uncharacterized protein</fullName>
    </submittedName>
</protein>
<name>X1TX38_9ZZZZ</name>
<sequence>DKKKEAAVYAGIPEHNALRTMDSLIVGRKSIVKGMEKLFQAKFGKGVDEKVAEVLVDGLDAIHPLAKGERKDNLAILGAVKEINKLSDNYPAKKIDVREMGVHLVFGAADIKAAKEYRELTKDDEDS</sequence>
<reference evidence="1" key="1">
    <citation type="journal article" date="2014" name="Front. Microbiol.">
        <title>High frequency of phylogenetically diverse reductive dehalogenase-homologous genes in deep subseafloor sedimentary metagenomes.</title>
        <authorList>
            <person name="Kawai M."/>
            <person name="Futagami T."/>
            <person name="Toyoda A."/>
            <person name="Takaki Y."/>
            <person name="Nishi S."/>
            <person name="Hori S."/>
            <person name="Arai W."/>
            <person name="Tsubouchi T."/>
            <person name="Morono Y."/>
            <person name="Uchiyama I."/>
            <person name="Ito T."/>
            <person name="Fujiyama A."/>
            <person name="Inagaki F."/>
            <person name="Takami H."/>
        </authorList>
    </citation>
    <scope>NUCLEOTIDE SEQUENCE</scope>
    <source>
        <strain evidence="1">Expedition CK06-06</strain>
    </source>
</reference>
<accession>X1TX38</accession>
<comment type="caution">
    <text evidence="1">The sequence shown here is derived from an EMBL/GenBank/DDBJ whole genome shotgun (WGS) entry which is preliminary data.</text>
</comment>
<organism evidence="1">
    <name type="scientific">marine sediment metagenome</name>
    <dbReference type="NCBI Taxonomy" id="412755"/>
    <lineage>
        <taxon>unclassified sequences</taxon>
        <taxon>metagenomes</taxon>
        <taxon>ecological metagenomes</taxon>
    </lineage>
</organism>
<dbReference type="EMBL" id="BARW01029471">
    <property type="protein sequence ID" value="GAJ09829.1"/>
    <property type="molecule type" value="Genomic_DNA"/>
</dbReference>
<evidence type="ECO:0000313" key="1">
    <source>
        <dbReference type="EMBL" id="GAJ09829.1"/>
    </source>
</evidence>
<gene>
    <name evidence="1" type="ORF">S12H4_47349</name>
</gene>